<keyword evidence="5" id="KW-1185">Reference proteome</keyword>
<dbReference type="RefSeq" id="WP_224420902.1">
    <property type="nucleotide sequence ID" value="NZ_JAGXFD010000001.1"/>
</dbReference>
<name>A0ABS7X0L4_9GAMM</name>
<reference evidence="4 5" key="1">
    <citation type="submission" date="2021-05" db="EMBL/GenBank/DDBJ databases">
        <title>Petroleum and Energy Research Collection (APPE): ex situ preservation of microbial diversity associated with the oil industry and exploitation of its biotechnological potential.</title>
        <authorList>
            <person name="Paixao C.T.M."/>
            <person name="Gomes M.B."/>
            <person name="Oliveira V.M."/>
        </authorList>
    </citation>
    <scope>NUCLEOTIDE SEQUENCE [LARGE SCALE GENOMIC DNA]</scope>
    <source>
        <strain evidence="4 5">LIT2</strain>
    </source>
</reference>
<dbReference type="InterPro" id="IPR008397">
    <property type="entry name" value="Alginate_lyase_dom"/>
</dbReference>
<evidence type="ECO:0000259" key="3">
    <source>
        <dbReference type="Pfam" id="PF05426"/>
    </source>
</evidence>
<sequence>MTNITGILSGIGLRRAIGQALAALLIAALALPAMGMSIKERNQLDLSKYTVNDPNASYFDVPARMKLLQQTENPMLLTQVEELSTGPSCQQLLAIPPLDTKIRIPGFYPSPKAWRKISGPLFQFEKAVAKLAGAYVTSGDVYYGRCMIRFLDKWARHDALLNFYYESSQPQAWFSTESMIFSAAEAYSVVRPAVKGMDAEKQRVDQWLKDLAYKHKAIPGQPNNSCCNNHFYRRALYASMVGVLTDDDELFRFGVSAIYSALHDLTKEGALPLEMKRGRRASHYQNYALLYLIPNLQIVSRQGYDVFNLEVDGHTIKDAVNFAIDILEDPDALGDLAPHEQYKGFLKDDQYLAWMEIYLSHFDEPRLEPFLRTMRPIENRGAGGYVTLYFMDPAAQQQAFTAAQKRRARASRDQE</sequence>
<proteinExistence type="predicted"/>
<dbReference type="EMBL" id="JAGXFD010000001">
    <property type="protein sequence ID" value="MBZ9567939.1"/>
    <property type="molecule type" value="Genomic_DNA"/>
</dbReference>
<keyword evidence="1" id="KW-0732">Signal</keyword>
<dbReference type="Pfam" id="PF05426">
    <property type="entry name" value="Alginate_lyase"/>
    <property type="match status" value="1"/>
</dbReference>
<evidence type="ECO:0000313" key="4">
    <source>
        <dbReference type="EMBL" id="MBZ9567939.1"/>
    </source>
</evidence>
<dbReference type="Proteomes" id="UP001319883">
    <property type="component" value="Unassembled WGS sequence"/>
</dbReference>
<dbReference type="SUPFAM" id="SSF48230">
    <property type="entry name" value="Chondroitin AC/alginate lyase"/>
    <property type="match status" value="1"/>
</dbReference>
<evidence type="ECO:0000256" key="2">
    <source>
        <dbReference type="ARBA" id="ARBA00023239"/>
    </source>
</evidence>
<evidence type="ECO:0000313" key="5">
    <source>
        <dbReference type="Proteomes" id="UP001319883"/>
    </source>
</evidence>
<comment type="caution">
    <text evidence="4">The sequence shown here is derived from an EMBL/GenBank/DDBJ whole genome shotgun (WGS) entry which is preliminary data.</text>
</comment>
<protein>
    <submittedName>
        <fullName evidence="4">Alginate lyase family protein</fullName>
    </submittedName>
</protein>
<dbReference type="Gene3D" id="1.50.10.100">
    <property type="entry name" value="Chondroitin AC/alginate lyase"/>
    <property type="match status" value="1"/>
</dbReference>
<dbReference type="InterPro" id="IPR008929">
    <property type="entry name" value="Chondroitin_lyas"/>
</dbReference>
<dbReference type="GO" id="GO:0016829">
    <property type="term" value="F:lyase activity"/>
    <property type="evidence" value="ECO:0007669"/>
    <property type="project" value="UniProtKB-KW"/>
</dbReference>
<organism evidence="4 5">
    <name type="scientific">Modicisalibacter tunisiensis</name>
    <dbReference type="NCBI Taxonomy" id="390637"/>
    <lineage>
        <taxon>Bacteria</taxon>
        <taxon>Pseudomonadati</taxon>
        <taxon>Pseudomonadota</taxon>
        <taxon>Gammaproteobacteria</taxon>
        <taxon>Oceanospirillales</taxon>
        <taxon>Halomonadaceae</taxon>
        <taxon>Modicisalibacter</taxon>
    </lineage>
</organism>
<feature type="domain" description="Alginate lyase" evidence="3">
    <location>
        <begin position="103"/>
        <end position="332"/>
    </location>
</feature>
<evidence type="ECO:0000256" key="1">
    <source>
        <dbReference type="ARBA" id="ARBA00022729"/>
    </source>
</evidence>
<keyword evidence="2 4" id="KW-0456">Lyase</keyword>
<gene>
    <name evidence="4" type="ORF">KGQ91_09630</name>
</gene>
<accession>A0ABS7X0L4</accession>